<feature type="compositionally biased region" description="Polar residues" evidence="1">
    <location>
        <begin position="30"/>
        <end position="40"/>
    </location>
</feature>
<dbReference type="Proteomes" id="UP000748025">
    <property type="component" value="Unassembled WGS sequence"/>
</dbReference>
<gene>
    <name evidence="2" type="ORF">E4U43_007503</name>
</gene>
<feature type="region of interest" description="Disordered" evidence="1">
    <location>
        <begin position="18"/>
        <end position="45"/>
    </location>
</feature>
<keyword evidence="3" id="KW-1185">Reference proteome</keyword>
<accession>A0A9P7SY25</accession>
<feature type="region of interest" description="Disordered" evidence="1">
    <location>
        <begin position="57"/>
        <end position="87"/>
    </location>
</feature>
<dbReference type="EMBL" id="SRPW01000655">
    <property type="protein sequence ID" value="KAG6013080.1"/>
    <property type="molecule type" value="Genomic_DNA"/>
</dbReference>
<feature type="region of interest" description="Disordered" evidence="1">
    <location>
        <begin position="106"/>
        <end position="131"/>
    </location>
</feature>
<sequence length="131" mass="13775">MRLAAVFQDLEIGDRRSETGHAPELWGRGTSASSSTNYDGTPSPRYARGLLHARLHARSPTTTQNEDSEKCSSARQLVSSPALSASLPPNKADLLLIIQTVPGNSTEVEAGSGGWAAQAAPSAPTHLMPGR</sequence>
<organism evidence="2 3">
    <name type="scientific">Claviceps pusilla</name>
    <dbReference type="NCBI Taxonomy" id="123648"/>
    <lineage>
        <taxon>Eukaryota</taxon>
        <taxon>Fungi</taxon>
        <taxon>Dikarya</taxon>
        <taxon>Ascomycota</taxon>
        <taxon>Pezizomycotina</taxon>
        <taxon>Sordariomycetes</taxon>
        <taxon>Hypocreomycetidae</taxon>
        <taxon>Hypocreales</taxon>
        <taxon>Clavicipitaceae</taxon>
        <taxon>Claviceps</taxon>
    </lineage>
</organism>
<evidence type="ECO:0000256" key="1">
    <source>
        <dbReference type="SAM" id="MobiDB-lite"/>
    </source>
</evidence>
<protein>
    <submittedName>
        <fullName evidence="2">Uncharacterized protein</fullName>
    </submittedName>
</protein>
<dbReference type="AlphaFoldDB" id="A0A9P7SY25"/>
<comment type="caution">
    <text evidence="2">The sequence shown here is derived from an EMBL/GenBank/DDBJ whole genome shotgun (WGS) entry which is preliminary data.</text>
</comment>
<proteinExistence type="predicted"/>
<reference evidence="2" key="1">
    <citation type="journal article" date="2020" name="bioRxiv">
        <title>Whole genome comparisons of ergot fungi reveals the divergence and evolution of species within the genus Claviceps are the result of varying mechanisms driving genome evolution and host range expansion.</title>
        <authorList>
            <person name="Wyka S.A."/>
            <person name="Mondo S.J."/>
            <person name="Liu M."/>
            <person name="Dettman J."/>
            <person name="Nalam V."/>
            <person name="Broders K.D."/>
        </authorList>
    </citation>
    <scope>NUCLEOTIDE SEQUENCE</scope>
    <source>
        <strain evidence="2">CCC 602</strain>
    </source>
</reference>
<evidence type="ECO:0000313" key="2">
    <source>
        <dbReference type="EMBL" id="KAG6013080.1"/>
    </source>
</evidence>
<evidence type="ECO:0000313" key="3">
    <source>
        <dbReference type="Proteomes" id="UP000748025"/>
    </source>
</evidence>
<name>A0A9P7SY25_9HYPO</name>